<dbReference type="InterPro" id="IPR005135">
    <property type="entry name" value="Endo/exonuclease/phosphatase"/>
</dbReference>
<dbReference type="AlphaFoldDB" id="A0A6J8CUU5"/>
<dbReference type="EMBL" id="CACVKT020005973">
    <property type="protein sequence ID" value="CAC5399187.1"/>
    <property type="molecule type" value="Genomic_DNA"/>
</dbReference>
<evidence type="ECO:0000313" key="2">
    <source>
        <dbReference type="EMBL" id="CAC5399187.1"/>
    </source>
</evidence>
<proteinExistence type="predicted"/>
<dbReference type="Gene3D" id="3.60.10.10">
    <property type="entry name" value="Endonuclease/exonuclease/phosphatase"/>
    <property type="match status" value="1"/>
</dbReference>
<evidence type="ECO:0000259" key="1">
    <source>
        <dbReference type="Pfam" id="PF03372"/>
    </source>
</evidence>
<protein>
    <recommendedName>
        <fullName evidence="1">Endonuclease/exonuclease/phosphatase domain-containing protein</fullName>
    </recommendedName>
</protein>
<gene>
    <name evidence="2" type="ORF">MCOR_33470</name>
</gene>
<evidence type="ECO:0000313" key="3">
    <source>
        <dbReference type="Proteomes" id="UP000507470"/>
    </source>
</evidence>
<dbReference type="Proteomes" id="UP000507470">
    <property type="component" value="Unassembled WGS sequence"/>
</dbReference>
<dbReference type="OrthoDB" id="6117281at2759"/>
<accession>A0A6J8CUU5</accession>
<dbReference type="InterPro" id="IPR036691">
    <property type="entry name" value="Endo/exonu/phosph_ase_sf"/>
</dbReference>
<dbReference type="SUPFAM" id="SSF56219">
    <property type="entry name" value="DNase I-like"/>
    <property type="match status" value="1"/>
</dbReference>
<organism evidence="2 3">
    <name type="scientific">Mytilus coruscus</name>
    <name type="common">Sea mussel</name>
    <dbReference type="NCBI Taxonomy" id="42192"/>
    <lineage>
        <taxon>Eukaryota</taxon>
        <taxon>Metazoa</taxon>
        <taxon>Spiralia</taxon>
        <taxon>Lophotrochozoa</taxon>
        <taxon>Mollusca</taxon>
        <taxon>Bivalvia</taxon>
        <taxon>Autobranchia</taxon>
        <taxon>Pteriomorphia</taxon>
        <taxon>Mytilida</taxon>
        <taxon>Mytiloidea</taxon>
        <taxon>Mytilidae</taxon>
        <taxon>Mytilinae</taxon>
        <taxon>Mytilus</taxon>
    </lineage>
</organism>
<feature type="domain" description="Endonuclease/exonuclease/phosphatase" evidence="1">
    <location>
        <begin position="13"/>
        <end position="144"/>
    </location>
</feature>
<dbReference type="Pfam" id="PF03372">
    <property type="entry name" value="Exo_endo_phos"/>
    <property type="match status" value="1"/>
</dbReference>
<sequence>MYDNDNSAFRKSVLSRSDYDVIALCETFLRNSYTISVPEYRFIGKNRSVLHRNAKRGSGGVCFLIKNSVYKSFDVTLLDCSKDNILWIKLQEKNQIYVSVCVCYLLPEGSSRRCDPETVFADLLYQIYMYQNEGTVCISGDFNSRIGYNTDFIEVVDRIPSREVIDITEKRKQLYMRFKERKVSCGLCIGTT</sequence>
<reference evidence="2 3" key="1">
    <citation type="submission" date="2020-06" db="EMBL/GenBank/DDBJ databases">
        <authorList>
            <person name="Li R."/>
            <person name="Bekaert M."/>
        </authorList>
    </citation>
    <scope>NUCLEOTIDE SEQUENCE [LARGE SCALE GENOMIC DNA]</scope>
    <source>
        <strain evidence="3">wild</strain>
    </source>
</reference>
<dbReference type="GO" id="GO:0003824">
    <property type="term" value="F:catalytic activity"/>
    <property type="evidence" value="ECO:0007669"/>
    <property type="project" value="InterPro"/>
</dbReference>
<keyword evidence="3" id="KW-1185">Reference proteome</keyword>
<name>A0A6J8CUU5_MYTCO</name>